<dbReference type="SUPFAM" id="SSF141371">
    <property type="entry name" value="PilZ domain-like"/>
    <property type="match status" value="1"/>
</dbReference>
<keyword evidence="2" id="KW-1185">Reference proteome</keyword>
<proteinExistence type="predicted"/>
<organism evidence="1 2">
    <name type="scientific">Sphingomonas tabacisoli</name>
    <dbReference type="NCBI Taxonomy" id="2249466"/>
    <lineage>
        <taxon>Bacteria</taxon>
        <taxon>Pseudomonadati</taxon>
        <taxon>Pseudomonadota</taxon>
        <taxon>Alphaproteobacteria</taxon>
        <taxon>Sphingomonadales</taxon>
        <taxon>Sphingomonadaceae</taxon>
        <taxon>Sphingomonas</taxon>
    </lineage>
</organism>
<evidence type="ECO:0000313" key="1">
    <source>
        <dbReference type="EMBL" id="MFD1612139.1"/>
    </source>
</evidence>
<accession>A0ABW4I5K1</accession>
<evidence type="ECO:0000313" key="2">
    <source>
        <dbReference type="Proteomes" id="UP001597115"/>
    </source>
</evidence>
<dbReference type="EMBL" id="JBHUDY010000001">
    <property type="protein sequence ID" value="MFD1612139.1"/>
    <property type="molecule type" value="Genomic_DNA"/>
</dbReference>
<name>A0ABW4I5K1_9SPHN</name>
<comment type="caution">
    <text evidence="1">The sequence shown here is derived from an EMBL/GenBank/DDBJ whole genome shotgun (WGS) entry which is preliminary data.</text>
</comment>
<reference evidence="2" key="1">
    <citation type="journal article" date="2019" name="Int. J. Syst. Evol. Microbiol.">
        <title>The Global Catalogue of Microorganisms (GCM) 10K type strain sequencing project: providing services to taxonomists for standard genome sequencing and annotation.</title>
        <authorList>
            <consortium name="The Broad Institute Genomics Platform"/>
            <consortium name="The Broad Institute Genome Sequencing Center for Infectious Disease"/>
            <person name="Wu L."/>
            <person name="Ma J."/>
        </authorList>
    </citation>
    <scope>NUCLEOTIDE SEQUENCE [LARGE SCALE GENOMIC DNA]</scope>
    <source>
        <strain evidence="2">CGMCC 1.16275</strain>
    </source>
</reference>
<dbReference type="RefSeq" id="WP_380888841.1">
    <property type="nucleotide sequence ID" value="NZ_JBHUDY010000001.1"/>
</dbReference>
<sequence>MDSRRFARSGSVGVFAGLKMRGRSHIVSLHNWSPGGVCVDLPGAAKLGERVHIVSGSLRGSGRIVWMAAGRAGIEFDL</sequence>
<gene>
    <name evidence="1" type="ORF">ACFSCW_10035</name>
</gene>
<protein>
    <recommendedName>
        <fullName evidence="3">PilZ domain-containing protein</fullName>
    </recommendedName>
</protein>
<evidence type="ECO:0008006" key="3">
    <source>
        <dbReference type="Google" id="ProtNLM"/>
    </source>
</evidence>
<dbReference type="Proteomes" id="UP001597115">
    <property type="component" value="Unassembled WGS sequence"/>
</dbReference>